<dbReference type="AlphaFoldDB" id="A0AAD7ACS8"/>
<evidence type="ECO:0000313" key="3">
    <source>
        <dbReference type="Proteomes" id="UP001218218"/>
    </source>
</evidence>
<gene>
    <name evidence="2" type="ORF">DFH08DRAFT_955714</name>
</gene>
<proteinExistence type="predicted"/>
<protein>
    <submittedName>
        <fullName evidence="2">Uncharacterized protein</fullName>
    </submittedName>
</protein>
<evidence type="ECO:0000256" key="1">
    <source>
        <dbReference type="SAM" id="MobiDB-lite"/>
    </source>
</evidence>
<keyword evidence="3" id="KW-1185">Reference proteome</keyword>
<comment type="caution">
    <text evidence="2">The sequence shown here is derived from an EMBL/GenBank/DDBJ whole genome shotgun (WGS) entry which is preliminary data.</text>
</comment>
<feature type="region of interest" description="Disordered" evidence="1">
    <location>
        <begin position="325"/>
        <end position="349"/>
    </location>
</feature>
<organism evidence="2 3">
    <name type="scientific">Mycena albidolilacea</name>
    <dbReference type="NCBI Taxonomy" id="1033008"/>
    <lineage>
        <taxon>Eukaryota</taxon>
        <taxon>Fungi</taxon>
        <taxon>Dikarya</taxon>
        <taxon>Basidiomycota</taxon>
        <taxon>Agaricomycotina</taxon>
        <taxon>Agaricomycetes</taxon>
        <taxon>Agaricomycetidae</taxon>
        <taxon>Agaricales</taxon>
        <taxon>Marasmiineae</taxon>
        <taxon>Mycenaceae</taxon>
        <taxon>Mycena</taxon>
    </lineage>
</organism>
<name>A0AAD7ACS8_9AGAR</name>
<dbReference type="Proteomes" id="UP001218218">
    <property type="component" value="Unassembled WGS sequence"/>
</dbReference>
<evidence type="ECO:0000313" key="2">
    <source>
        <dbReference type="EMBL" id="KAJ7354320.1"/>
    </source>
</evidence>
<reference evidence="2" key="1">
    <citation type="submission" date="2023-03" db="EMBL/GenBank/DDBJ databases">
        <title>Massive genome expansion in bonnet fungi (Mycena s.s.) driven by repeated elements and novel gene families across ecological guilds.</title>
        <authorList>
            <consortium name="Lawrence Berkeley National Laboratory"/>
            <person name="Harder C.B."/>
            <person name="Miyauchi S."/>
            <person name="Viragh M."/>
            <person name="Kuo A."/>
            <person name="Thoen E."/>
            <person name="Andreopoulos B."/>
            <person name="Lu D."/>
            <person name="Skrede I."/>
            <person name="Drula E."/>
            <person name="Henrissat B."/>
            <person name="Morin E."/>
            <person name="Kohler A."/>
            <person name="Barry K."/>
            <person name="LaButti K."/>
            <person name="Morin E."/>
            <person name="Salamov A."/>
            <person name="Lipzen A."/>
            <person name="Mereny Z."/>
            <person name="Hegedus B."/>
            <person name="Baldrian P."/>
            <person name="Stursova M."/>
            <person name="Weitz H."/>
            <person name="Taylor A."/>
            <person name="Grigoriev I.V."/>
            <person name="Nagy L.G."/>
            <person name="Martin F."/>
            <person name="Kauserud H."/>
        </authorList>
    </citation>
    <scope>NUCLEOTIDE SEQUENCE</scope>
    <source>
        <strain evidence="2">CBHHK002</strain>
    </source>
</reference>
<sequence length="349" mass="39058">MHPIDKSCVKPLCTDDEGYPLGETAQCVVMIGSDVEGSSSRPGEYAQVVPLALHDYPLYVQSARTQAVCTNDNKSRSCPWSGFVAASTAPRPPSMPTHDWIDDYETEVASLSAEVSEAKAVAEGDPTNAVKVLNTTVSSDSGHWGPTPTSAHTLRGGLGTIIKWMSSGIVQLPIHQPRALNTYYEAVAAFDRNFGHKYEATNEYEDHLSTKCKLWDIYKKILDLPEDRCTRLVGQQAFSTSLQNPFPEHDLHCVTFNNKLRDHVVFYTCSTADSFVPTLHRTMIHLVFRNPWNAEPLSIKCIRQYCKHTMWFEELEAMEAEAQRKARRRAQPSPIPTHTFYGTVDTALH</sequence>
<accession>A0AAD7ACS8</accession>
<dbReference type="EMBL" id="JARIHO010000010">
    <property type="protein sequence ID" value="KAJ7354320.1"/>
    <property type="molecule type" value="Genomic_DNA"/>
</dbReference>